<protein>
    <submittedName>
        <fullName evidence="2">Uncharacterized protein</fullName>
    </submittedName>
</protein>
<proteinExistence type="predicted"/>
<accession>A0A1V6PPT6</accession>
<sequence length="303" mass="33392">MPQPTITELHKPRLTPIKPERTLMISKADHEEPAHKHNDITLNGEIPNVISRTHTSHSPSYVAHRSLEYLPLSAQNVSVNEEISAHVAGIFCTQSAPGVSFENDFIQKASGQPLDQSNNPNSPPNLDPFPILSTGSLSQTENLPFRGQLNGQFDNQLDRHLVASQKFDAPLLPAIRSAPWMDWPIFNVSCPKTYSTSYSQNPSYASFDDPYFGFPDLTPLSDDIPEVEKFLPFLTVDAASHSDAYGSASRSDESESDLNQITPFSDGDTTHALPLAPSNPKSIDIDEILKLAETDANAFQRQL</sequence>
<comment type="caution">
    <text evidence="2">The sequence shown here is derived from an EMBL/GenBank/DDBJ whole genome shotgun (WGS) entry which is preliminary data.</text>
</comment>
<dbReference type="AlphaFoldDB" id="A0A1V6PPT6"/>
<dbReference type="EMBL" id="MDYN01000066">
    <property type="protein sequence ID" value="OQD79018.1"/>
    <property type="molecule type" value="Genomic_DNA"/>
</dbReference>
<feature type="region of interest" description="Disordered" evidence="1">
    <location>
        <begin position="244"/>
        <end position="278"/>
    </location>
</feature>
<organism evidence="2 3">
    <name type="scientific">Penicillium antarcticum</name>
    <dbReference type="NCBI Taxonomy" id="416450"/>
    <lineage>
        <taxon>Eukaryota</taxon>
        <taxon>Fungi</taxon>
        <taxon>Dikarya</taxon>
        <taxon>Ascomycota</taxon>
        <taxon>Pezizomycotina</taxon>
        <taxon>Eurotiomycetes</taxon>
        <taxon>Eurotiomycetidae</taxon>
        <taxon>Eurotiales</taxon>
        <taxon>Aspergillaceae</taxon>
        <taxon>Penicillium</taxon>
    </lineage>
</organism>
<gene>
    <name evidence="2" type="ORF">PENANT_c066G10863</name>
</gene>
<evidence type="ECO:0000313" key="3">
    <source>
        <dbReference type="Proteomes" id="UP000191672"/>
    </source>
</evidence>
<keyword evidence="3" id="KW-1185">Reference proteome</keyword>
<name>A0A1V6PPT6_9EURO</name>
<dbReference type="STRING" id="416450.A0A1V6PPT6"/>
<evidence type="ECO:0000313" key="2">
    <source>
        <dbReference type="EMBL" id="OQD79018.1"/>
    </source>
</evidence>
<evidence type="ECO:0000256" key="1">
    <source>
        <dbReference type="SAM" id="MobiDB-lite"/>
    </source>
</evidence>
<dbReference type="Proteomes" id="UP000191672">
    <property type="component" value="Unassembled WGS sequence"/>
</dbReference>
<reference evidence="3" key="1">
    <citation type="journal article" date="2017" name="Nat. Microbiol.">
        <title>Global analysis of biosynthetic gene clusters reveals vast potential of secondary metabolite production in Penicillium species.</title>
        <authorList>
            <person name="Nielsen J.C."/>
            <person name="Grijseels S."/>
            <person name="Prigent S."/>
            <person name="Ji B."/>
            <person name="Dainat J."/>
            <person name="Nielsen K.F."/>
            <person name="Frisvad J.C."/>
            <person name="Workman M."/>
            <person name="Nielsen J."/>
        </authorList>
    </citation>
    <scope>NUCLEOTIDE SEQUENCE [LARGE SCALE GENOMIC DNA]</scope>
    <source>
        <strain evidence="3">IBT 31811</strain>
    </source>
</reference>